<feature type="transmembrane region" description="Helical" evidence="16">
    <location>
        <begin position="638"/>
        <end position="661"/>
    </location>
</feature>
<evidence type="ECO:0000256" key="10">
    <source>
        <dbReference type="ARBA" id="ARBA00022833"/>
    </source>
</evidence>
<dbReference type="PANTHER" id="PTHR12147:SF58">
    <property type="entry name" value="VACUOLAR MEMBRANE PROTEASE"/>
    <property type="match status" value="1"/>
</dbReference>
<dbReference type="Pfam" id="PF04389">
    <property type="entry name" value="Peptidase_M28"/>
    <property type="match status" value="1"/>
</dbReference>
<feature type="transmembrane region" description="Helical" evidence="16">
    <location>
        <begin position="452"/>
        <end position="471"/>
    </location>
</feature>
<evidence type="ECO:0000256" key="12">
    <source>
        <dbReference type="ARBA" id="ARBA00023049"/>
    </source>
</evidence>
<feature type="transmembrane region" description="Helical" evidence="16">
    <location>
        <begin position="477"/>
        <end position="495"/>
    </location>
</feature>
<dbReference type="Proteomes" id="UP000565441">
    <property type="component" value="Unassembled WGS sequence"/>
</dbReference>
<dbReference type="Pfam" id="PF22250">
    <property type="entry name" value="PFF1_C"/>
    <property type="match status" value="1"/>
</dbReference>
<feature type="transmembrane region" description="Helical" evidence="16">
    <location>
        <begin position="593"/>
        <end position="617"/>
    </location>
</feature>
<reference evidence="20 21" key="1">
    <citation type="journal article" date="2020" name="ISME J.">
        <title>Uncovering the hidden diversity of litter-decomposition mechanisms in mushroom-forming fungi.</title>
        <authorList>
            <person name="Floudas D."/>
            <person name="Bentzer J."/>
            <person name="Ahren D."/>
            <person name="Johansson T."/>
            <person name="Persson P."/>
            <person name="Tunlid A."/>
        </authorList>
    </citation>
    <scope>NUCLEOTIDE SEQUENCE [LARGE SCALE GENOMIC DNA]</scope>
    <source>
        <strain evidence="20 21">CBS 661.87</strain>
    </source>
</reference>
<evidence type="ECO:0000256" key="14">
    <source>
        <dbReference type="ARBA" id="ARBA00023180"/>
    </source>
</evidence>
<keyword evidence="8 15" id="KW-0479">Metal-binding</keyword>
<keyword evidence="6 15" id="KW-0645">Protease</keyword>
<dbReference type="GO" id="GO:0046872">
    <property type="term" value="F:metal ion binding"/>
    <property type="evidence" value="ECO:0007669"/>
    <property type="project" value="UniProtKB-KW"/>
</dbReference>
<evidence type="ECO:0000313" key="21">
    <source>
        <dbReference type="Proteomes" id="UP000565441"/>
    </source>
</evidence>
<dbReference type="GO" id="GO:0006508">
    <property type="term" value="P:proteolysis"/>
    <property type="evidence" value="ECO:0007669"/>
    <property type="project" value="UniProtKB-KW"/>
</dbReference>
<dbReference type="GO" id="GO:0005774">
    <property type="term" value="C:vacuolar membrane"/>
    <property type="evidence" value="ECO:0007669"/>
    <property type="project" value="UniProtKB-SubCell"/>
</dbReference>
<evidence type="ECO:0000256" key="3">
    <source>
        <dbReference type="ARBA" id="ARBA00004128"/>
    </source>
</evidence>
<feature type="transmembrane region" description="Helical" evidence="16">
    <location>
        <begin position="384"/>
        <end position="404"/>
    </location>
</feature>
<evidence type="ECO:0000259" key="17">
    <source>
        <dbReference type="Pfam" id="PF04389"/>
    </source>
</evidence>
<feature type="transmembrane region" description="Helical" evidence="16">
    <location>
        <begin position="410"/>
        <end position="431"/>
    </location>
</feature>
<keyword evidence="11 16" id="KW-1133">Transmembrane helix</keyword>
<dbReference type="EC" id="3.4.-.-" evidence="15"/>
<keyword evidence="21" id="KW-1185">Reference proteome</keyword>
<comment type="cofactor">
    <cofactor evidence="1">
        <name>Zn(2+)</name>
        <dbReference type="ChEBI" id="CHEBI:29105"/>
    </cofactor>
</comment>
<gene>
    <name evidence="20" type="ORF">D9615_005103</name>
</gene>
<evidence type="ECO:0000256" key="13">
    <source>
        <dbReference type="ARBA" id="ARBA00023136"/>
    </source>
</evidence>
<dbReference type="OrthoDB" id="76293at2759"/>
<evidence type="ECO:0000259" key="18">
    <source>
        <dbReference type="Pfam" id="PF22250"/>
    </source>
</evidence>
<evidence type="ECO:0000256" key="6">
    <source>
        <dbReference type="ARBA" id="ARBA00022670"/>
    </source>
</evidence>
<dbReference type="PANTHER" id="PTHR12147">
    <property type="entry name" value="METALLOPEPTIDASE M28 FAMILY MEMBER"/>
    <property type="match status" value="1"/>
</dbReference>
<dbReference type="CDD" id="cd03875">
    <property type="entry name" value="M28_Fxna_like"/>
    <property type="match status" value="1"/>
</dbReference>
<feature type="domain" description="Peptidase M28" evidence="17">
    <location>
        <begin position="108"/>
        <end position="279"/>
    </location>
</feature>
<dbReference type="AlphaFoldDB" id="A0A8H5M1X1"/>
<dbReference type="Pfam" id="PF22251">
    <property type="entry name" value="PFF1_TM"/>
    <property type="match status" value="2"/>
</dbReference>
<dbReference type="InterPro" id="IPR045175">
    <property type="entry name" value="M28_fam"/>
</dbReference>
<comment type="caution">
    <text evidence="20">The sequence shown here is derived from an EMBL/GenBank/DDBJ whole genome shotgun (WGS) entry which is preliminary data.</text>
</comment>
<keyword evidence="13 16" id="KW-0472">Membrane</keyword>
<evidence type="ECO:0000256" key="2">
    <source>
        <dbReference type="ARBA" id="ARBA00003273"/>
    </source>
</evidence>
<evidence type="ECO:0000256" key="15">
    <source>
        <dbReference type="RuleBase" id="RU361240"/>
    </source>
</evidence>
<feature type="transmembrane region" description="Helical" evidence="16">
    <location>
        <begin position="334"/>
        <end position="353"/>
    </location>
</feature>
<feature type="domain" description="Vacuolar membrane protease transmembrane" evidence="19">
    <location>
        <begin position="555"/>
        <end position="614"/>
    </location>
</feature>
<keyword evidence="14" id="KW-0325">Glycoprotein</keyword>
<sequence length="937" mass="103244">MKPWPSVLGTTAVVVIYALIFAAVLVTDQLPAVPDSHRQHGLDLAQAWKDLHVITTRPHPYNSHANDLVHAYLLSRLEPIASAYPHVHLVDDRVSNASTEQIYFEGTNILVKVDGTEPDGAVLFSAHYDSVSTSNGATDDGMGIVSMLQMVTKLAETRTKRTAIFNFNNGEEDGLNGAHAFLQHPWSNLTGIFLNLEGAASGSRPILFRGTSTKPLRAFLHKYVPHPHGTVLAGDAFARGIIRSRTDYSVYSEGGGMQGLDLAFYKGRSSYHTRYDAIPFLRGGTRALWSMMEAVDGAGRALLDQDDEEPPGNVVYFDLFGRFMVMFSLEAMQTFNVVFLVTIPIIALFLVAFRRLAATRSSQAGLLSRLWNADGGHDSSWVRFWLALIAVLASQVGLVLAYVALNKYVIYSYAYLIITTAISLVYLTFSIPLSSLSNLRRPAAATSDANPLLLQLVVLTYLLLLTITVFIPIGGTYIFTVLATCAFLGWVVGAVDEAINYRKDSVIDRNERATEVDGEGEGDLEPTEVTPLIERQHFQSSSVGTPRGEGRRTGVWFIQLLLVVPIPVILVAHIGVLLIGAMPQGIADGGPVWFVYAALCIISTLLILPLAPFLPSYPSSPPLALAPPFQHLNSPKTLFRVLLVVFSISAAYTSGLLGVLLTSTAPPSRRLGFPFSIENPLKVFFQQRVEVIAPWVRGDFKPDDATGIRVRPMTYLTGIPHYLDRMIIPALPSAVDNGAECFKDDDRSGLIRCGWLSGDDMIPFPGKNGSVHEQHTKTEPSAQVLSKNPWLRSSISRRSRTSARIWIHGTNTRACRVYFDNVKVVKWGVVKGTPGVQKGYEGYETKRGEGLKELRVWSRTWDREFEIDVEFVEGPELIKGSVACEWSEYESGRVGVHDHMGGSTIPAYEEVLQFFPRWATSTKLTNGLVEVWSAFEV</sequence>
<comment type="subcellular location">
    <subcellularLocation>
        <location evidence="3">Vacuole membrane</location>
        <topology evidence="3">Multi-pass membrane protein</topology>
    </subcellularLocation>
</comment>
<feature type="transmembrane region" description="Helical" evidence="16">
    <location>
        <begin position="7"/>
        <end position="26"/>
    </location>
</feature>
<keyword evidence="5" id="KW-0926">Vacuole</keyword>
<feature type="transmembrane region" description="Helical" evidence="16">
    <location>
        <begin position="555"/>
        <end position="581"/>
    </location>
</feature>
<evidence type="ECO:0000256" key="11">
    <source>
        <dbReference type="ARBA" id="ARBA00022989"/>
    </source>
</evidence>
<evidence type="ECO:0000256" key="9">
    <source>
        <dbReference type="ARBA" id="ARBA00022801"/>
    </source>
</evidence>
<dbReference type="SUPFAM" id="SSF53187">
    <property type="entry name" value="Zn-dependent exopeptidases"/>
    <property type="match status" value="1"/>
</dbReference>
<keyword evidence="12" id="KW-0482">Metalloprotease</keyword>
<feature type="domain" description="Vacuolar membrane protease C-terminal" evidence="18">
    <location>
        <begin position="681"/>
        <end position="931"/>
    </location>
</feature>
<proteinExistence type="inferred from homology"/>
<evidence type="ECO:0000313" key="20">
    <source>
        <dbReference type="EMBL" id="KAF5377616.1"/>
    </source>
</evidence>
<evidence type="ECO:0000256" key="16">
    <source>
        <dbReference type="SAM" id="Phobius"/>
    </source>
</evidence>
<feature type="domain" description="Vacuolar membrane protease transmembrane" evidence="19">
    <location>
        <begin position="382"/>
        <end position="521"/>
    </location>
</feature>
<keyword evidence="10 15" id="KW-0862">Zinc</keyword>
<evidence type="ECO:0000256" key="4">
    <source>
        <dbReference type="ARBA" id="ARBA00010918"/>
    </source>
</evidence>
<evidence type="ECO:0000259" key="19">
    <source>
        <dbReference type="Pfam" id="PF22251"/>
    </source>
</evidence>
<dbReference type="Gene3D" id="3.40.630.10">
    <property type="entry name" value="Zn peptidases"/>
    <property type="match status" value="1"/>
</dbReference>
<organism evidence="20 21">
    <name type="scientific">Tricholomella constricta</name>
    <dbReference type="NCBI Taxonomy" id="117010"/>
    <lineage>
        <taxon>Eukaryota</taxon>
        <taxon>Fungi</taxon>
        <taxon>Dikarya</taxon>
        <taxon>Basidiomycota</taxon>
        <taxon>Agaricomycotina</taxon>
        <taxon>Agaricomycetes</taxon>
        <taxon>Agaricomycetidae</taxon>
        <taxon>Agaricales</taxon>
        <taxon>Tricholomatineae</taxon>
        <taxon>Lyophyllaceae</taxon>
        <taxon>Tricholomella</taxon>
    </lineage>
</organism>
<dbReference type="InterPro" id="IPR048024">
    <property type="entry name" value="Fxna-like_M28_dom"/>
</dbReference>
<evidence type="ECO:0000256" key="1">
    <source>
        <dbReference type="ARBA" id="ARBA00001947"/>
    </source>
</evidence>
<dbReference type="InterPro" id="IPR053975">
    <property type="entry name" value="PFF1_C"/>
</dbReference>
<dbReference type="GO" id="GO:0008235">
    <property type="term" value="F:metalloexopeptidase activity"/>
    <property type="evidence" value="ECO:0007669"/>
    <property type="project" value="InterPro"/>
</dbReference>
<evidence type="ECO:0000256" key="8">
    <source>
        <dbReference type="ARBA" id="ARBA00022723"/>
    </source>
</evidence>
<evidence type="ECO:0000256" key="5">
    <source>
        <dbReference type="ARBA" id="ARBA00022554"/>
    </source>
</evidence>
<evidence type="ECO:0000256" key="7">
    <source>
        <dbReference type="ARBA" id="ARBA00022692"/>
    </source>
</evidence>
<dbReference type="InterPro" id="IPR007484">
    <property type="entry name" value="Peptidase_M28"/>
</dbReference>
<dbReference type="EMBL" id="JAACJP010000023">
    <property type="protein sequence ID" value="KAF5377616.1"/>
    <property type="molecule type" value="Genomic_DNA"/>
</dbReference>
<accession>A0A8H5M1X1</accession>
<name>A0A8H5M1X1_9AGAR</name>
<keyword evidence="7 16" id="KW-0812">Transmembrane</keyword>
<comment type="function">
    <text evidence="2">May be involved in vacuolar sorting and osmoregulation.</text>
</comment>
<protein>
    <recommendedName>
        <fullName evidence="15">Peptide hydrolase</fullName>
        <ecNumber evidence="15">3.4.-.-</ecNumber>
    </recommendedName>
</protein>
<keyword evidence="9 15" id="KW-0378">Hydrolase</keyword>
<dbReference type="InterPro" id="IPR053976">
    <property type="entry name" value="PFF1_TM"/>
</dbReference>
<comment type="similarity">
    <text evidence="4 15">Belongs to the peptidase M28 family.</text>
</comment>